<gene>
    <name evidence="3" type="ORF">JXQ802_LOCUS11841</name>
    <name evidence="2" type="ORF">PYM288_LOCUS6034</name>
</gene>
<sequence>MTDEQHRKSKDHIISNLNSKKKENIRVFVRRKSLPHGILHKSISTKSYTIKHLTATIEKHLNINKKNLRNNKNIIVVNYQPVFVHSHQQKSMESKTIRTYPSTTHNNRRTSIRTILNTNNSSFHSKTNYTLNRQPSSFDLADVEDPLIYIEMMYQQLFTENGQLRSGVEPTVVANRVKEIVTNSRRNSMTRRDSLTSNFYQEKRLLTPFTHSISSKRKSISAPCFVTNTFSVEEEEEFNPLLQTSRIPTTSKRSSPRSSVDNTDSRLQRFHAFFNSCYQHDQKRTSKNEITTNSNYPFSTDDTDNEDFDRFSDFNSCQKTFPTSQPESIDENITRTDSKLLFSSGYQSLQSSQPIKYKIHSENDHYNYSKCIHIPEIVITPPTGSLITIQPVRDVFTKLLNFVFISKDIFLVPLRIFLLRQESMPITY</sequence>
<feature type="compositionally biased region" description="Polar residues" evidence="1">
    <location>
        <begin position="288"/>
        <end position="300"/>
    </location>
</feature>
<organism evidence="2 4">
    <name type="scientific">Rotaria sordida</name>
    <dbReference type="NCBI Taxonomy" id="392033"/>
    <lineage>
        <taxon>Eukaryota</taxon>
        <taxon>Metazoa</taxon>
        <taxon>Spiralia</taxon>
        <taxon>Gnathifera</taxon>
        <taxon>Rotifera</taxon>
        <taxon>Eurotatoria</taxon>
        <taxon>Bdelloidea</taxon>
        <taxon>Philodinida</taxon>
        <taxon>Philodinidae</taxon>
        <taxon>Rotaria</taxon>
    </lineage>
</organism>
<dbReference type="AlphaFoldDB" id="A0A813UNX0"/>
<protein>
    <submittedName>
        <fullName evidence="2">Uncharacterized protein</fullName>
    </submittedName>
</protein>
<feature type="region of interest" description="Disordered" evidence="1">
    <location>
        <begin position="237"/>
        <end position="263"/>
    </location>
</feature>
<accession>A0A813UNX0</accession>
<proteinExistence type="predicted"/>
<dbReference type="EMBL" id="CAJNOH010000065">
    <property type="protein sequence ID" value="CAF0830064.1"/>
    <property type="molecule type" value="Genomic_DNA"/>
</dbReference>
<dbReference type="Proteomes" id="UP000663870">
    <property type="component" value="Unassembled WGS sequence"/>
</dbReference>
<keyword evidence="5" id="KW-1185">Reference proteome</keyword>
<evidence type="ECO:0000256" key="1">
    <source>
        <dbReference type="SAM" id="MobiDB-lite"/>
    </source>
</evidence>
<dbReference type="EMBL" id="CAJNOL010000238">
    <property type="protein sequence ID" value="CAF0954019.1"/>
    <property type="molecule type" value="Genomic_DNA"/>
</dbReference>
<comment type="caution">
    <text evidence="2">The sequence shown here is derived from an EMBL/GenBank/DDBJ whole genome shotgun (WGS) entry which is preliminary data.</text>
</comment>
<evidence type="ECO:0000313" key="5">
    <source>
        <dbReference type="Proteomes" id="UP000663870"/>
    </source>
</evidence>
<evidence type="ECO:0000313" key="3">
    <source>
        <dbReference type="EMBL" id="CAF0954019.1"/>
    </source>
</evidence>
<name>A0A813UNX0_9BILA</name>
<reference evidence="2" key="1">
    <citation type="submission" date="2021-02" db="EMBL/GenBank/DDBJ databases">
        <authorList>
            <person name="Nowell W R."/>
        </authorList>
    </citation>
    <scope>NUCLEOTIDE SEQUENCE</scope>
</reference>
<dbReference type="Proteomes" id="UP000663854">
    <property type="component" value="Unassembled WGS sequence"/>
</dbReference>
<evidence type="ECO:0000313" key="2">
    <source>
        <dbReference type="EMBL" id="CAF0830064.1"/>
    </source>
</evidence>
<feature type="region of interest" description="Disordered" evidence="1">
    <location>
        <begin position="284"/>
        <end position="304"/>
    </location>
</feature>
<feature type="compositionally biased region" description="Low complexity" evidence="1">
    <location>
        <begin position="244"/>
        <end position="259"/>
    </location>
</feature>
<evidence type="ECO:0000313" key="4">
    <source>
        <dbReference type="Proteomes" id="UP000663854"/>
    </source>
</evidence>